<dbReference type="PRINTS" id="PR00992">
    <property type="entry name" value="ALARACEMASE"/>
</dbReference>
<evidence type="ECO:0000256" key="2">
    <source>
        <dbReference type="ARBA" id="ARBA00022898"/>
    </source>
</evidence>
<comment type="cofactor">
    <cofactor evidence="1 4">
        <name>pyridoxal 5'-phosphate</name>
        <dbReference type="ChEBI" id="CHEBI:597326"/>
    </cofactor>
</comment>
<organism evidence="6 7">
    <name type="scientific">Marinomonas phaeophyticola</name>
    <dbReference type="NCBI Taxonomy" id="3004091"/>
    <lineage>
        <taxon>Bacteria</taxon>
        <taxon>Pseudomonadati</taxon>
        <taxon>Pseudomonadota</taxon>
        <taxon>Gammaproteobacteria</taxon>
        <taxon>Oceanospirillales</taxon>
        <taxon>Oceanospirillaceae</taxon>
        <taxon>Marinomonas</taxon>
    </lineage>
</organism>
<gene>
    <name evidence="6" type="primary">alr</name>
    <name evidence="6" type="ORF">O1D97_10580</name>
</gene>
<dbReference type="CDD" id="cd06827">
    <property type="entry name" value="PLPDE_III_AR_proteobact"/>
    <property type="match status" value="1"/>
</dbReference>
<dbReference type="PROSITE" id="PS00395">
    <property type="entry name" value="ALANINE_RACEMASE"/>
    <property type="match status" value="1"/>
</dbReference>
<dbReference type="EMBL" id="JAPUBN010000016">
    <property type="protein sequence ID" value="MCZ2722079.1"/>
    <property type="molecule type" value="Genomic_DNA"/>
</dbReference>
<dbReference type="Proteomes" id="UP001149719">
    <property type="component" value="Unassembled WGS sequence"/>
</dbReference>
<dbReference type="NCBIfam" id="TIGR00492">
    <property type="entry name" value="alr"/>
    <property type="match status" value="1"/>
</dbReference>
<protein>
    <recommendedName>
        <fullName evidence="4">Alanine racemase</fullName>
        <ecNumber evidence="4">5.1.1.1</ecNumber>
    </recommendedName>
</protein>
<dbReference type="InterPro" id="IPR000821">
    <property type="entry name" value="Ala_racemase"/>
</dbReference>
<dbReference type="SUPFAM" id="SSF50621">
    <property type="entry name" value="Alanine racemase C-terminal domain-like"/>
    <property type="match status" value="1"/>
</dbReference>
<dbReference type="HAMAP" id="MF_01201">
    <property type="entry name" value="Ala_racemase"/>
    <property type="match status" value="1"/>
</dbReference>
<dbReference type="Gene3D" id="2.40.37.10">
    <property type="entry name" value="Lyase, Ornithine Decarboxylase, Chain A, domain 1"/>
    <property type="match status" value="1"/>
</dbReference>
<evidence type="ECO:0000313" key="7">
    <source>
        <dbReference type="Proteomes" id="UP001149719"/>
    </source>
</evidence>
<dbReference type="InterPro" id="IPR011079">
    <property type="entry name" value="Ala_racemase_C"/>
</dbReference>
<feature type="active site" description="Proton acceptor; specific for D-alanine" evidence="4">
    <location>
        <position position="35"/>
    </location>
</feature>
<dbReference type="Pfam" id="PF01168">
    <property type="entry name" value="Ala_racemase_N"/>
    <property type="match status" value="1"/>
</dbReference>
<dbReference type="InterPro" id="IPR009006">
    <property type="entry name" value="Ala_racemase/Decarboxylase_C"/>
</dbReference>
<evidence type="ECO:0000313" key="6">
    <source>
        <dbReference type="EMBL" id="MCZ2722079.1"/>
    </source>
</evidence>
<dbReference type="Gene3D" id="3.20.20.10">
    <property type="entry name" value="Alanine racemase"/>
    <property type="match status" value="1"/>
</dbReference>
<dbReference type="PANTHER" id="PTHR30511">
    <property type="entry name" value="ALANINE RACEMASE"/>
    <property type="match status" value="1"/>
</dbReference>
<evidence type="ECO:0000256" key="4">
    <source>
        <dbReference type="HAMAP-Rule" id="MF_01201"/>
    </source>
</evidence>
<dbReference type="SMART" id="SM01005">
    <property type="entry name" value="Ala_racemase_C"/>
    <property type="match status" value="1"/>
</dbReference>
<keyword evidence="7" id="KW-1185">Reference proteome</keyword>
<comment type="function">
    <text evidence="4">Catalyzes the interconversion of L-alanine and D-alanine. May also act on other amino acids.</text>
</comment>
<name>A0ABT4JUL4_9GAMM</name>
<dbReference type="SUPFAM" id="SSF51419">
    <property type="entry name" value="PLP-binding barrel"/>
    <property type="match status" value="1"/>
</dbReference>
<keyword evidence="3 4" id="KW-0413">Isomerase</keyword>
<sequence length="358" mass="38741">MARPLKKTVSLSAIKHNYHVAKKLHPKSKAFAVVKANAYGHGAVAVAKYLDSTVDAFAVAAIEEALELRKAGVESPIMLLEGVFEAEEWSLCEQYGLWSAVENESQINAFFMANVQIEKLFVKVDIGMHRLGVDPGEAPNLVEQLNHSKRVGEVLLMSHFSCADNLSSNTTSEQLAVFNQVSSLCPEVSASVANSAAVLKWDIPEGGWIRPGIMLYGISPFDGITGEQLGLQVAMKFTSEIISLRVIQKGDKVGYAGSFEAQKEERIATIAVGYGDGYPRNAINGTPVLVNGVVCTLAGRVSMDMITVNVTHVPDITLGSRVELWGDLLPVEEVASLASTIGYELVTRMTSRPKIQYS</sequence>
<comment type="caution">
    <text evidence="6">The sequence shown here is derived from an EMBL/GenBank/DDBJ whole genome shotgun (WGS) entry which is preliminary data.</text>
</comment>
<feature type="binding site" evidence="4">
    <location>
        <position position="303"/>
    </location>
    <ligand>
        <name>substrate</name>
    </ligand>
</feature>
<dbReference type="Pfam" id="PF00842">
    <property type="entry name" value="Ala_racemase_C"/>
    <property type="match status" value="1"/>
</dbReference>
<reference evidence="6" key="1">
    <citation type="submission" date="2022-12" db="EMBL/GenBank/DDBJ databases">
        <title>Marinomonas 15G1-11 sp. nov, isolated from marine algae.</title>
        <authorList>
            <person name="Butt M."/>
            <person name="Choi D.G."/>
            <person name="Kim J.M."/>
            <person name="Lee J.K."/>
            <person name="Baek J.H."/>
            <person name="Jeon C.O."/>
        </authorList>
    </citation>
    <scope>NUCLEOTIDE SEQUENCE</scope>
    <source>
        <strain evidence="6">15G1-11</strain>
    </source>
</reference>
<accession>A0ABT4JUL4</accession>
<evidence type="ECO:0000259" key="5">
    <source>
        <dbReference type="SMART" id="SM01005"/>
    </source>
</evidence>
<feature type="domain" description="Alanine racemase C-terminal" evidence="5">
    <location>
        <begin position="234"/>
        <end position="358"/>
    </location>
</feature>
<comment type="catalytic activity">
    <reaction evidence="4">
        <text>L-alanine = D-alanine</text>
        <dbReference type="Rhea" id="RHEA:20249"/>
        <dbReference type="ChEBI" id="CHEBI:57416"/>
        <dbReference type="ChEBI" id="CHEBI:57972"/>
        <dbReference type="EC" id="5.1.1.1"/>
    </reaction>
</comment>
<dbReference type="RefSeq" id="WP_269125432.1">
    <property type="nucleotide sequence ID" value="NZ_JAPUBN010000016.1"/>
</dbReference>
<feature type="active site" description="Proton acceptor; specific for L-alanine" evidence="4">
    <location>
        <position position="255"/>
    </location>
</feature>
<dbReference type="InterPro" id="IPR029066">
    <property type="entry name" value="PLP-binding_barrel"/>
</dbReference>
<feature type="modified residue" description="N6-(pyridoxal phosphate)lysine" evidence="4">
    <location>
        <position position="35"/>
    </location>
</feature>
<dbReference type="InterPro" id="IPR020622">
    <property type="entry name" value="Ala_racemase_pyridoxalP-BS"/>
</dbReference>
<comment type="similarity">
    <text evidence="4">Belongs to the alanine racemase family.</text>
</comment>
<comment type="pathway">
    <text evidence="4">Amino-acid biosynthesis; D-alanine biosynthesis; D-alanine from L-alanine: step 1/1.</text>
</comment>
<dbReference type="EC" id="5.1.1.1" evidence="4"/>
<dbReference type="InterPro" id="IPR001608">
    <property type="entry name" value="Ala_racemase_N"/>
</dbReference>
<feature type="binding site" evidence="4">
    <location>
        <position position="130"/>
    </location>
    <ligand>
        <name>substrate</name>
    </ligand>
</feature>
<evidence type="ECO:0000256" key="3">
    <source>
        <dbReference type="ARBA" id="ARBA00023235"/>
    </source>
</evidence>
<dbReference type="PANTHER" id="PTHR30511:SF0">
    <property type="entry name" value="ALANINE RACEMASE, CATABOLIC-RELATED"/>
    <property type="match status" value="1"/>
</dbReference>
<evidence type="ECO:0000256" key="1">
    <source>
        <dbReference type="ARBA" id="ARBA00001933"/>
    </source>
</evidence>
<keyword evidence="2 4" id="KW-0663">Pyridoxal phosphate</keyword>
<dbReference type="GO" id="GO:0008784">
    <property type="term" value="F:alanine racemase activity"/>
    <property type="evidence" value="ECO:0007669"/>
    <property type="project" value="UniProtKB-EC"/>
</dbReference>
<proteinExistence type="inferred from homology"/>